<comment type="similarity">
    <text evidence="2">Belongs to the HAP2/GCS1 family.</text>
</comment>
<evidence type="ECO:0000256" key="4">
    <source>
        <dbReference type="ARBA" id="ARBA00022692"/>
    </source>
</evidence>
<dbReference type="Pfam" id="PF10699">
    <property type="entry name" value="HAP2-GCS1"/>
    <property type="match status" value="1"/>
</dbReference>
<feature type="domain" description="Generative cell specific-1/HAP2" evidence="14">
    <location>
        <begin position="50"/>
        <end position="601"/>
    </location>
</feature>
<organism evidence="15 16">
    <name type="scientific">Prunus armeniaca</name>
    <name type="common">Apricot</name>
    <name type="synonym">Armeniaca vulgaris</name>
    <dbReference type="NCBI Taxonomy" id="36596"/>
    <lineage>
        <taxon>Eukaryota</taxon>
        <taxon>Viridiplantae</taxon>
        <taxon>Streptophyta</taxon>
        <taxon>Embryophyta</taxon>
        <taxon>Tracheophyta</taxon>
        <taxon>Spermatophyta</taxon>
        <taxon>Magnoliopsida</taxon>
        <taxon>eudicotyledons</taxon>
        <taxon>Gunneridae</taxon>
        <taxon>Pentapetalae</taxon>
        <taxon>rosids</taxon>
        <taxon>fabids</taxon>
        <taxon>Rosales</taxon>
        <taxon>Rosaceae</taxon>
        <taxon>Amygdaloideae</taxon>
        <taxon>Amygdaleae</taxon>
        <taxon>Prunus</taxon>
    </lineage>
</organism>
<sequence>MRIQTPKLGHKTLLFLLCFIGFLTPHDVVAVQILSKSKLEKCEKTSDSGNLNCTKKIVLNMAVPSGASGGEASIVAEIVEVEENSSQKMQNFRIPPVLTVNKSTAYALFELTYIRDVAFKPEEYYVKTRKCERDADAKVVKILDFRCMFCRLRDENDHIIEHTEPICCPCGPQRRVPSSCGNVFDKLMKGKANTAHCVRFPGDWFHVFGIGQRSVGFSVLIQVKTGSKVSEVLVGPENRTAISNDNFLRVNLIGDFVGYTNIPSFEDFYLVIPRQGGPGQPQNLGRNLSMWMLLERVRFSLDGVECNKIGVSYEAFNGQPNFCSSPFWSCLHNQLWNFWEADQNRIERNQLPLYGVEGRFERINQHPNAGTHSFSIGVTEVINTNLLIELSADDVEYVYQRSPGKIVSINVPTFEALTQFGTATITTTNTGEVEASYSLTLGLLVKLQMNLETGEWLLQYVVSDVMNFPVLQFDCSSDVTLMEEQFLIMKPKETTMRAFKLYPATDQAAKYVCAAILKDSDYKEVDRAECQFSTTSTVLDNGSQGNPFNPPKTGTAGFFDSVESIWNNVWNILVDFVTGKTCRRKCPRFFDFRCHIQYICMSWIVMFGLLLAIFPTVVVLLWLLHQKGLFDPLYDWWEDHFWDNNQHTKDIRKRRSDVEHSHTHVHKHHGHEARNHKHGSHHKRRNIHNDHRHNQFERGSDYCYHLHHVHKDKPKHGRRKHSSIMQKVDENTGYHGHKKERRITKDYS</sequence>
<keyword evidence="3" id="KW-1003">Cell membrane</keyword>
<keyword evidence="5 13" id="KW-0732">Signal</keyword>
<name>A0A6J5UV94_PRUAR</name>
<keyword evidence="9" id="KW-1015">Disulfide bond</keyword>
<evidence type="ECO:0000256" key="1">
    <source>
        <dbReference type="ARBA" id="ARBA00004251"/>
    </source>
</evidence>
<evidence type="ECO:0000256" key="13">
    <source>
        <dbReference type="SAM" id="SignalP"/>
    </source>
</evidence>
<dbReference type="GO" id="GO:0008289">
    <property type="term" value="F:lipid binding"/>
    <property type="evidence" value="ECO:0007669"/>
    <property type="project" value="UniProtKB-KW"/>
</dbReference>
<feature type="transmembrane region" description="Helical" evidence="12">
    <location>
        <begin position="603"/>
        <end position="624"/>
    </location>
</feature>
<dbReference type="PANTHER" id="PTHR31764:SF0">
    <property type="entry name" value="GENERATIVE CELL SPECIFIC-1_HAP2 DOMAIN-CONTAINING PROTEIN"/>
    <property type="match status" value="1"/>
</dbReference>
<evidence type="ECO:0000313" key="16">
    <source>
        <dbReference type="Proteomes" id="UP000507222"/>
    </source>
</evidence>
<keyword evidence="8 12" id="KW-0472">Membrane</keyword>
<dbReference type="AlphaFoldDB" id="A0A6J5UV94"/>
<dbReference type="GO" id="GO:0005886">
    <property type="term" value="C:plasma membrane"/>
    <property type="evidence" value="ECO:0007669"/>
    <property type="project" value="UniProtKB-SubCell"/>
</dbReference>
<dbReference type="Proteomes" id="UP000507222">
    <property type="component" value="Unassembled WGS sequence"/>
</dbReference>
<evidence type="ECO:0000256" key="7">
    <source>
        <dbReference type="ARBA" id="ARBA00023121"/>
    </source>
</evidence>
<feature type="chain" id="PRO_5026710001" description="Generative cell specific-1/HAP2 domain-containing protein" evidence="13">
    <location>
        <begin position="31"/>
        <end position="748"/>
    </location>
</feature>
<reference evidence="15 16" key="1">
    <citation type="submission" date="2020-05" db="EMBL/GenBank/DDBJ databases">
        <authorList>
            <person name="Campoy J."/>
            <person name="Schneeberger K."/>
            <person name="Spophaly S."/>
        </authorList>
    </citation>
    <scope>NUCLEOTIDE SEQUENCE [LARGE SCALE GENOMIC DNA]</scope>
    <source>
        <strain evidence="15">PruArmRojPasFocal</strain>
    </source>
</reference>
<feature type="region of interest" description="Disordered" evidence="11">
    <location>
        <begin position="729"/>
        <end position="748"/>
    </location>
</feature>
<evidence type="ECO:0000256" key="2">
    <source>
        <dbReference type="ARBA" id="ARBA00010929"/>
    </source>
</evidence>
<evidence type="ECO:0000256" key="11">
    <source>
        <dbReference type="SAM" id="MobiDB-lite"/>
    </source>
</evidence>
<evidence type="ECO:0000313" key="15">
    <source>
        <dbReference type="EMBL" id="CAB4279843.1"/>
    </source>
</evidence>
<dbReference type="InterPro" id="IPR018928">
    <property type="entry name" value="HAP2/GCS1_dom"/>
</dbReference>
<comment type="subcellular location">
    <subcellularLocation>
        <location evidence="1">Cell membrane</location>
        <topology evidence="1">Single-pass type I membrane protein</topology>
    </subcellularLocation>
</comment>
<evidence type="ECO:0000256" key="9">
    <source>
        <dbReference type="ARBA" id="ARBA00023157"/>
    </source>
</evidence>
<evidence type="ECO:0000256" key="6">
    <source>
        <dbReference type="ARBA" id="ARBA00022989"/>
    </source>
</evidence>
<accession>A0A6J5UV94</accession>
<keyword evidence="10" id="KW-0278">Fertilization</keyword>
<evidence type="ECO:0000256" key="8">
    <source>
        <dbReference type="ARBA" id="ARBA00023136"/>
    </source>
</evidence>
<proteinExistence type="inferred from homology"/>
<keyword evidence="4 12" id="KW-0812">Transmembrane</keyword>
<evidence type="ECO:0000256" key="10">
    <source>
        <dbReference type="ARBA" id="ARBA00023279"/>
    </source>
</evidence>
<feature type="region of interest" description="Disordered" evidence="11">
    <location>
        <begin position="653"/>
        <end position="685"/>
    </location>
</feature>
<dbReference type="InterPro" id="IPR040326">
    <property type="entry name" value="HAP2/GCS1"/>
</dbReference>
<keyword evidence="6 12" id="KW-1133">Transmembrane helix</keyword>
<feature type="signal peptide" evidence="13">
    <location>
        <begin position="1"/>
        <end position="30"/>
    </location>
</feature>
<evidence type="ECO:0000256" key="5">
    <source>
        <dbReference type="ARBA" id="ARBA00022729"/>
    </source>
</evidence>
<gene>
    <name evidence="15" type="ORF">CURHAP_LOCUS32489</name>
</gene>
<dbReference type="EMBL" id="CAEKDK010000005">
    <property type="protein sequence ID" value="CAB4279843.1"/>
    <property type="molecule type" value="Genomic_DNA"/>
</dbReference>
<evidence type="ECO:0000256" key="3">
    <source>
        <dbReference type="ARBA" id="ARBA00022475"/>
    </source>
</evidence>
<protein>
    <recommendedName>
        <fullName evidence="14">Generative cell specific-1/HAP2 domain-containing protein</fullName>
    </recommendedName>
</protein>
<dbReference type="PANTHER" id="PTHR31764">
    <property type="entry name" value="PROTEIN HAPLESS 2"/>
    <property type="match status" value="1"/>
</dbReference>
<feature type="compositionally biased region" description="Basic residues" evidence="11">
    <location>
        <begin position="663"/>
        <end position="685"/>
    </location>
</feature>
<keyword evidence="7" id="KW-0446">Lipid-binding</keyword>
<evidence type="ECO:0000259" key="14">
    <source>
        <dbReference type="Pfam" id="PF10699"/>
    </source>
</evidence>
<evidence type="ECO:0000256" key="12">
    <source>
        <dbReference type="SAM" id="Phobius"/>
    </source>
</evidence>